<dbReference type="EMBL" id="CAKOFQ010006672">
    <property type="protein sequence ID" value="CAH1957725.1"/>
    <property type="molecule type" value="Genomic_DNA"/>
</dbReference>
<gene>
    <name evidence="1" type="ORF">ACAOBT_LOCUS2259</name>
</gene>
<comment type="caution">
    <text evidence="1">The sequence shown here is derived from an EMBL/GenBank/DDBJ whole genome shotgun (WGS) entry which is preliminary data.</text>
</comment>
<dbReference type="AlphaFoldDB" id="A0A9P0JUU3"/>
<evidence type="ECO:0000313" key="1">
    <source>
        <dbReference type="EMBL" id="CAH1957725.1"/>
    </source>
</evidence>
<keyword evidence="2" id="KW-1185">Reference proteome</keyword>
<proteinExistence type="predicted"/>
<evidence type="ECO:0000313" key="2">
    <source>
        <dbReference type="Proteomes" id="UP001152888"/>
    </source>
</evidence>
<organism evidence="1 2">
    <name type="scientific">Acanthoscelides obtectus</name>
    <name type="common">Bean weevil</name>
    <name type="synonym">Bruchus obtectus</name>
    <dbReference type="NCBI Taxonomy" id="200917"/>
    <lineage>
        <taxon>Eukaryota</taxon>
        <taxon>Metazoa</taxon>
        <taxon>Ecdysozoa</taxon>
        <taxon>Arthropoda</taxon>
        <taxon>Hexapoda</taxon>
        <taxon>Insecta</taxon>
        <taxon>Pterygota</taxon>
        <taxon>Neoptera</taxon>
        <taxon>Endopterygota</taxon>
        <taxon>Coleoptera</taxon>
        <taxon>Polyphaga</taxon>
        <taxon>Cucujiformia</taxon>
        <taxon>Chrysomeloidea</taxon>
        <taxon>Chrysomelidae</taxon>
        <taxon>Bruchinae</taxon>
        <taxon>Bruchini</taxon>
        <taxon>Acanthoscelides</taxon>
    </lineage>
</organism>
<name>A0A9P0JUU3_ACAOB</name>
<accession>A0A9P0JUU3</accession>
<dbReference type="Proteomes" id="UP001152888">
    <property type="component" value="Unassembled WGS sequence"/>
</dbReference>
<dbReference type="OrthoDB" id="6773400at2759"/>
<sequence length="225" mass="25718">MADSSGRDESHDEEEMDKQLLFVHKLKEHKIVHNKSQVSQVKIEKEAALKILVQYKDIFNVTLTTKQLTKKISNMKTEIKKKFDINKTGNKAIIYKSWKKLLMEMFEVHKNPIFKEIPGAVSVGANESITLAESSTSAISDTLAPSSAKEITIPAKKIKMSHLPEIEETQKLSTAELQRLVLLEQLKLCRMQQEEIIKRQKQGDGNFMPNSTFSEEKCITTCNYY</sequence>
<reference evidence="1" key="1">
    <citation type="submission" date="2022-03" db="EMBL/GenBank/DDBJ databases">
        <authorList>
            <person name="Sayadi A."/>
        </authorList>
    </citation>
    <scope>NUCLEOTIDE SEQUENCE</scope>
</reference>
<protein>
    <submittedName>
        <fullName evidence="1">Uncharacterized protein</fullName>
    </submittedName>
</protein>